<name>A0A6N7J056_9FIRM</name>
<keyword evidence="2 4" id="KW-0560">Oxidoreductase</keyword>
<sequence length="287" mass="31795">MRKIVVTGPNGQLGKAVLKEYKNDADAELISISHREMPIEDLDAVLNKTAELDPDVIINCAGYTDVDGCEKNTHLAGRINGIGPRNLAIAAQKTGAKLVHISTDYVFDGCGDRPYVESDAPGPVSAYGRSKLVGEKYVESLCQKYFIIRTAWLYGDGENFVRSMLRLSESHDQVSVVDDQIGCPTSAAEVAKLIHYLEQTEQYGLYHGVCRGETSWADFAERIFSIKGIKAKVNHISSEEYVKMNPDSANRPHYSVLEDQMLSLIAPEDGGFQMATWQEAIKNYLKK</sequence>
<comment type="caution">
    <text evidence="4">The sequence shown here is derived from an EMBL/GenBank/DDBJ whole genome shotgun (WGS) entry which is preliminary data.</text>
</comment>
<dbReference type="PANTHER" id="PTHR10491:SF4">
    <property type="entry name" value="METHIONINE ADENOSYLTRANSFERASE 2 SUBUNIT BETA"/>
    <property type="match status" value="1"/>
</dbReference>
<dbReference type="GO" id="GO:0005829">
    <property type="term" value="C:cytosol"/>
    <property type="evidence" value="ECO:0007669"/>
    <property type="project" value="TreeGrafter"/>
</dbReference>
<organism evidence="4 5">
    <name type="scientific">Candidatus Weimeria bifida</name>
    <dbReference type="NCBI Taxonomy" id="2599074"/>
    <lineage>
        <taxon>Bacteria</taxon>
        <taxon>Bacillati</taxon>
        <taxon>Bacillota</taxon>
        <taxon>Clostridia</taxon>
        <taxon>Lachnospirales</taxon>
        <taxon>Lachnospiraceae</taxon>
        <taxon>Candidatus Weimeria</taxon>
    </lineage>
</organism>
<evidence type="ECO:0000256" key="2">
    <source>
        <dbReference type="RuleBase" id="RU364082"/>
    </source>
</evidence>
<comment type="similarity">
    <text evidence="1 2">Belongs to the dTDP-4-dehydrorhamnose reductase family.</text>
</comment>
<dbReference type="GO" id="GO:0008831">
    <property type="term" value="F:dTDP-4-dehydrorhamnose reductase activity"/>
    <property type="evidence" value="ECO:0007669"/>
    <property type="project" value="UniProtKB-EC"/>
</dbReference>
<dbReference type="Proteomes" id="UP000460257">
    <property type="component" value="Unassembled WGS sequence"/>
</dbReference>
<accession>A0A6N7J056</accession>
<dbReference type="Gene3D" id="3.40.50.720">
    <property type="entry name" value="NAD(P)-binding Rossmann-like Domain"/>
    <property type="match status" value="1"/>
</dbReference>
<keyword evidence="2" id="KW-0521">NADP</keyword>
<dbReference type="NCBIfam" id="TIGR01214">
    <property type="entry name" value="rmlD"/>
    <property type="match status" value="1"/>
</dbReference>
<evidence type="ECO:0000313" key="5">
    <source>
        <dbReference type="Proteomes" id="UP000460257"/>
    </source>
</evidence>
<dbReference type="EC" id="1.1.1.133" evidence="2"/>
<evidence type="ECO:0000259" key="3">
    <source>
        <dbReference type="Pfam" id="PF04321"/>
    </source>
</evidence>
<dbReference type="SUPFAM" id="SSF51735">
    <property type="entry name" value="NAD(P)-binding Rossmann-fold domains"/>
    <property type="match status" value="1"/>
</dbReference>
<keyword evidence="5" id="KW-1185">Reference proteome</keyword>
<reference evidence="4" key="1">
    <citation type="journal article" date="2020" name="Appl. Environ. Microbiol.">
        <title>Medium-Chain Fatty Acid Synthesis by 'Candidatus Weimeria bifida' gen. nov., sp. nov., and 'Candidatus Pseudoramibacter fermentans' sp. nov.</title>
        <authorList>
            <person name="Scarborough M.J."/>
            <person name="Myers K.S."/>
            <person name="Donohue T.J."/>
            <person name="Noguera D.R."/>
        </authorList>
    </citation>
    <scope>NUCLEOTIDE SEQUENCE</scope>
    <source>
        <strain evidence="4">LCO1.1</strain>
    </source>
</reference>
<evidence type="ECO:0000256" key="1">
    <source>
        <dbReference type="ARBA" id="ARBA00010944"/>
    </source>
</evidence>
<evidence type="ECO:0000313" key="4">
    <source>
        <dbReference type="EMBL" id="MQN01892.1"/>
    </source>
</evidence>
<dbReference type="InterPro" id="IPR036291">
    <property type="entry name" value="NAD(P)-bd_dom_sf"/>
</dbReference>
<dbReference type="EMBL" id="VOGC01000007">
    <property type="protein sequence ID" value="MQN01892.1"/>
    <property type="molecule type" value="Genomic_DNA"/>
</dbReference>
<dbReference type="CDD" id="cd05254">
    <property type="entry name" value="dTDP_HR_like_SDR_e"/>
    <property type="match status" value="1"/>
</dbReference>
<dbReference type="Gene3D" id="3.90.25.10">
    <property type="entry name" value="UDP-galactose 4-epimerase, domain 1"/>
    <property type="match status" value="1"/>
</dbReference>
<dbReference type="GO" id="GO:0019305">
    <property type="term" value="P:dTDP-rhamnose biosynthetic process"/>
    <property type="evidence" value="ECO:0007669"/>
    <property type="project" value="UniProtKB-UniPathway"/>
</dbReference>
<dbReference type="Pfam" id="PF04321">
    <property type="entry name" value="RmlD_sub_bind"/>
    <property type="match status" value="1"/>
</dbReference>
<dbReference type="InterPro" id="IPR029903">
    <property type="entry name" value="RmlD-like-bd"/>
</dbReference>
<proteinExistence type="inferred from homology"/>
<protein>
    <recommendedName>
        <fullName evidence="2">dTDP-4-dehydrorhamnose reductase</fullName>
        <ecNumber evidence="2">1.1.1.133</ecNumber>
    </recommendedName>
</protein>
<dbReference type="AlphaFoldDB" id="A0A6N7J056"/>
<dbReference type="InterPro" id="IPR005913">
    <property type="entry name" value="dTDP_dehydrorham_reduct"/>
</dbReference>
<comment type="pathway">
    <text evidence="2">Carbohydrate biosynthesis; dTDP-L-rhamnose biosynthesis.</text>
</comment>
<feature type="domain" description="RmlD-like substrate binding" evidence="3">
    <location>
        <begin position="3"/>
        <end position="286"/>
    </location>
</feature>
<gene>
    <name evidence="4" type="primary">rfbD</name>
    <name evidence="4" type="ORF">FRC54_08290</name>
</gene>
<dbReference type="UniPathway" id="UPA00124"/>
<dbReference type="PANTHER" id="PTHR10491">
    <property type="entry name" value="DTDP-4-DEHYDRORHAMNOSE REDUCTASE"/>
    <property type="match status" value="1"/>
</dbReference>
<comment type="function">
    <text evidence="2">Catalyzes the reduction of dTDP-6-deoxy-L-lyxo-4-hexulose to yield dTDP-L-rhamnose.</text>
</comment>